<dbReference type="EMBL" id="JACAGK010000069">
    <property type="protein sequence ID" value="MDM1050064.1"/>
    <property type="molecule type" value="Genomic_DNA"/>
</dbReference>
<evidence type="ECO:0000313" key="1">
    <source>
        <dbReference type="EMBL" id="MDM1050064.1"/>
    </source>
</evidence>
<proteinExistence type="predicted"/>
<dbReference type="Proteomes" id="UP001170954">
    <property type="component" value="Unassembled WGS sequence"/>
</dbReference>
<accession>A0ABT7NS45</accession>
<comment type="caution">
    <text evidence="1">The sequence shown here is derived from an EMBL/GenBank/DDBJ whole genome shotgun (WGS) entry which is preliminary data.</text>
</comment>
<sequence length="82" mass="9222">MKKLIYSIFIIVVLGSCSKNENHIDSKSQILGEWDLIYAAPILHLKKKSFNFGKSELAITGIRLDTKWGGAITAWDDVDILE</sequence>
<dbReference type="PROSITE" id="PS51257">
    <property type="entry name" value="PROKAR_LIPOPROTEIN"/>
    <property type="match status" value="1"/>
</dbReference>
<reference evidence="1" key="1">
    <citation type="submission" date="2020-06" db="EMBL/GenBank/DDBJ databases">
        <authorList>
            <person name="Dong N."/>
        </authorList>
    </citation>
    <scope>NUCLEOTIDE SEQUENCE</scope>
    <source>
        <strain evidence="1">R1692</strain>
    </source>
</reference>
<organism evidence="1 2">
    <name type="scientific">Sphingobacterium hotanense</name>
    <dbReference type="NCBI Taxonomy" id="649196"/>
    <lineage>
        <taxon>Bacteria</taxon>
        <taxon>Pseudomonadati</taxon>
        <taxon>Bacteroidota</taxon>
        <taxon>Sphingobacteriia</taxon>
        <taxon>Sphingobacteriales</taxon>
        <taxon>Sphingobacteriaceae</taxon>
        <taxon>Sphingobacterium</taxon>
    </lineage>
</organism>
<gene>
    <name evidence="1" type="ORF">HX018_17635</name>
</gene>
<evidence type="ECO:0008006" key="3">
    <source>
        <dbReference type="Google" id="ProtNLM"/>
    </source>
</evidence>
<protein>
    <recommendedName>
        <fullName evidence="3">Lipocalin-like domain-containing protein</fullName>
    </recommendedName>
</protein>
<keyword evidence="2" id="KW-1185">Reference proteome</keyword>
<dbReference type="RefSeq" id="WP_286652232.1">
    <property type="nucleotide sequence ID" value="NZ_JACAGK010000069.1"/>
</dbReference>
<name>A0ABT7NS45_9SPHI</name>
<evidence type="ECO:0000313" key="2">
    <source>
        <dbReference type="Proteomes" id="UP001170954"/>
    </source>
</evidence>
<reference evidence="1" key="2">
    <citation type="journal article" date="2022" name="Sci. Total Environ.">
        <title>Prevalence, transmission, and molecular epidemiology of tet(X)-positive bacteria among humans, animals, and environmental niches in China: An epidemiological, and genomic-based study.</title>
        <authorList>
            <person name="Dong N."/>
            <person name="Zeng Y."/>
            <person name="Cai C."/>
            <person name="Sun C."/>
            <person name="Lu J."/>
            <person name="Liu C."/>
            <person name="Zhou H."/>
            <person name="Sun Q."/>
            <person name="Shu L."/>
            <person name="Wang H."/>
            <person name="Wang Y."/>
            <person name="Wang S."/>
            <person name="Wu C."/>
            <person name="Chan E.W."/>
            <person name="Chen G."/>
            <person name="Shen Z."/>
            <person name="Chen S."/>
            <person name="Zhang R."/>
        </authorList>
    </citation>
    <scope>NUCLEOTIDE SEQUENCE</scope>
    <source>
        <strain evidence="1">R1692</strain>
    </source>
</reference>